<dbReference type="InterPro" id="IPR004151">
    <property type="entry name" value="7TM_GPCR_serpentine_rcpt_Sre"/>
</dbReference>
<keyword evidence="3 6" id="KW-0812">Transmembrane</keyword>
<evidence type="ECO:0000256" key="1">
    <source>
        <dbReference type="ARBA" id="ARBA00004141"/>
    </source>
</evidence>
<protein>
    <submittedName>
        <fullName evidence="7">Uncharacterized protein</fullName>
    </submittedName>
</protein>
<evidence type="ECO:0000256" key="4">
    <source>
        <dbReference type="ARBA" id="ARBA00022989"/>
    </source>
</evidence>
<feature type="transmembrane region" description="Helical" evidence="6">
    <location>
        <begin position="68"/>
        <end position="91"/>
    </location>
</feature>
<evidence type="ECO:0000256" key="2">
    <source>
        <dbReference type="ARBA" id="ARBA00006803"/>
    </source>
</evidence>
<dbReference type="PANTHER" id="PTHR23128">
    <property type="entry name" value="SERPENTINE RECEPTOR, CLASS E (EPSILON)-RELATED"/>
    <property type="match status" value="1"/>
</dbReference>
<dbReference type="GO" id="GO:0007606">
    <property type="term" value="P:sensory perception of chemical stimulus"/>
    <property type="evidence" value="ECO:0007669"/>
    <property type="project" value="InterPro"/>
</dbReference>
<evidence type="ECO:0000313" key="7">
    <source>
        <dbReference type="EMBL" id="ULU07742.1"/>
    </source>
</evidence>
<gene>
    <name evidence="7" type="ORF">L3Y34_019034</name>
</gene>
<dbReference type="GO" id="GO:0016020">
    <property type="term" value="C:membrane"/>
    <property type="evidence" value="ECO:0007669"/>
    <property type="project" value="UniProtKB-SubCell"/>
</dbReference>
<name>A0AAE9IVM0_CAEBR</name>
<feature type="transmembrane region" description="Helical" evidence="6">
    <location>
        <begin position="289"/>
        <end position="312"/>
    </location>
</feature>
<keyword evidence="5 6" id="KW-0472">Membrane</keyword>
<dbReference type="PANTHER" id="PTHR23128:SF144">
    <property type="entry name" value="SERPENTINE RECEPTOR, CLASS E (EPSILON)-RELATED"/>
    <property type="match status" value="1"/>
</dbReference>
<dbReference type="AlphaFoldDB" id="A0AAE9IVM0"/>
<dbReference type="EMBL" id="CP090892">
    <property type="protein sequence ID" value="ULU07742.1"/>
    <property type="molecule type" value="Genomic_DNA"/>
</dbReference>
<evidence type="ECO:0000256" key="3">
    <source>
        <dbReference type="ARBA" id="ARBA00022692"/>
    </source>
</evidence>
<reference evidence="7 8" key="1">
    <citation type="submission" date="2022-05" db="EMBL/GenBank/DDBJ databases">
        <title>Chromosome-level reference genomes for two strains of Caenorhabditis briggsae: an improved platform for comparative genomics.</title>
        <authorList>
            <person name="Stevens L."/>
            <person name="Andersen E.C."/>
        </authorList>
    </citation>
    <scope>NUCLEOTIDE SEQUENCE [LARGE SCALE GENOMIC DNA]</scope>
    <source>
        <strain evidence="7">QX1410_ONT</strain>
        <tissue evidence="7">Whole-organism</tissue>
    </source>
</reference>
<comment type="similarity">
    <text evidence="2">Belongs to the nematode receptor-like protein sre family.</text>
</comment>
<organism evidence="7 8">
    <name type="scientific">Caenorhabditis briggsae</name>
    <dbReference type="NCBI Taxonomy" id="6238"/>
    <lineage>
        <taxon>Eukaryota</taxon>
        <taxon>Metazoa</taxon>
        <taxon>Ecdysozoa</taxon>
        <taxon>Nematoda</taxon>
        <taxon>Chromadorea</taxon>
        <taxon>Rhabditida</taxon>
        <taxon>Rhabditina</taxon>
        <taxon>Rhabditomorpha</taxon>
        <taxon>Rhabditoidea</taxon>
        <taxon>Rhabditidae</taxon>
        <taxon>Peloderinae</taxon>
        <taxon>Caenorhabditis</taxon>
    </lineage>
</organism>
<feature type="transmembrane region" description="Helical" evidence="6">
    <location>
        <begin position="260"/>
        <end position="283"/>
    </location>
</feature>
<evidence type="ECO:0000256" key="6">
    <source>
        <dbReference type="SAM" id="Phobius"/>
    </source>
</evidence>
<feature type="transmembrane region" description="Helical" evidence="6">
    <location>
        <begin position="193"/>
        <end position="217"/>
    </location>
</feature>
<dbReference type="Pfam" id="PF03125">
    <property type="entry name" value="Sre"/>
    <property type="match status" value="1"/>
</dbReference>
<proteinExistence type="inferred from homology"/>
<keyword evidence="4 6" id="KW-1133">Transmembrane helix</keyword>
<accession>A0AAE9IVM0</accession>
<evidence type="ECO:0000256" key="5">
    <source>
        <dbReference type="ARBA" id="ARBA00023136"/>
    </source>
</evidence>
<evidence type="ECO:0000313" key="8">
    <source>
        <dbReference type="Proteomes" id="UP000827892"/>
    </source>
</evidence>
<comment type="subcellular location">
    <subcellularLocation>
        <location evidence="1">Membrane</location>
        <topology evidence="1">Multi-pass membrane protein</topology>
    </subcellularLocation>
</comment>
<sequence length="365" mass="42958">MVVIILNSSNTTYWIPAYSLNDTVYHSYLFYIFAFVQISIYIFTGYLTVRTCFIFFRIKVFHENMNILMAWFLCQWFEAILAKCVVTPYQIGLISIVMDPEKVYYDWWAEDKEDLVPIRENAKILPLLVSSYFIWHYLYSILFSVLAIGLERVAATYYIQDYENVRRRHIPVLLIIATNCISIPYAFETLNNQVSLILTCIQSFMNGAIIFFGYLVLWRVNIVWRDRISSLKWSHNEKYSLARKFQIEENIKSLRLARKLVISAVIFISVVIVLLICLGFELTHGYDTFFVYALDNAIFLPALVMCMTLLCCSPSWKEKFLNGIPRFRRRFPNSKISHLQVVRETKSSAVKETEVYFEQLKNAWT</sequence>
<feature type="transmembrane region" description="Helical" evidence="6">
    <location>
        <begin position="170"/>
        <end position="187"/>
    </location>
</feature>
<feature type="transmembrane region" description="Helical" evidence="6">
    <location>
        <begin position="132"/>
        <end position="150"/>
    </location>
</feature>
<feature type="transmembrane region" description="Helical" evidence="6">
    <location>
        <begin position="28"/>
        <end position="56"/>
    </location>
</feature>
<dbReference type="Proteomes" id="UP000827892">
    <property type="component" value="Chromosome II"/>
</dbReference>